<dbReference type="RefSeq" id="XP_033387963.1">
    <property type="nucleotide sequence ID" value="XM_033527166.1"/>
</dbReference>
<evidence type="ECO:0000313" key="2">
    <source>
        <dbReference type="Proteomes" id="UP000799778"/>
    </source>
</evidence>
<reference evidence="1" key="1">
    <citation type="journal article" date="2020" name="Stud. Mycol.">
        <title>101 Dothideomycetes genomes: a test case for predicting lifestyles and emergence of pathogens.</title>
        <authorList>
            <person name="Haridas S."/>
            <person name="Albert R."/>
            <person name="Binder M."/>
            <person name="Bloem J."/>
            <person name="Labutti K."/>
            <person name="Salamov A."/>
            <person name="Andreopoulos B."/>
            <person name="Baker S."/>
            <person name="Barry K."/>
            <person name="Bills G."/>
            <person name="Bluhm B."/>
            <person name="Cannon C."/>
            <person name="Castanera R."/>
            <person name="Culley D."/>
            <person name="Daum C."/>
            <person name="Ezra D."/>
            <person name="Gonzalez J."/>
            <person name="Henrissat B."/>
            <person name="Kuo A."/>
            <person name="Liang C."/>
            <person name="Lipzen A."/>
            <person name="Lutzoni F."/>
            <person name="Magnuson J."/>
            <person name="Mondo S."/>
            <person name="Nolan M."/>
            <person name="Ohm R."/>
            <person name="Pangilinan J."/>
            <person name="Park H.-J."/>
            <person name="Ramirez L."/>
            <person name="Alfaro M."/>
            <person name="Sun H."/>
            <person name="Tritt A."/>
            <person name="Yoshinaga Y."/>
            <person name="Zwiers L.-H."/>
            <person name="Turgeon B."/>
            <person name="Goodwin S."/>
            <person name="Spatafora J."/>
            <person name="Crous P."/>
            <person name="Grigoriev I."/>
        </authorList>
    </citation>
    <scope>NUCLEOTIDE SEQUENCE</scope>
    <source>
        <strain evidence="1">CBS 175.79</strain>
    </source>
</reference>
<dbReference type="OrthoDB" id="5985073at2759"/>
<sequence>MNRFPLELVERISSFLDVDDLKRTLFVSRLFQAAAERYCGGFESFNFGRYEDDHEKFLSIYGTRRLSYLRYVEIHTQFPPLSFPKEDSQELPCRESVAELQEKDDLFTAQVKQAFQTIKKAEISAETRSQGLGNVHLVLVTPVRWVSEGFCWHRLYSAWRVHLLCPEELPELASVRELTVCNPSSLRLRNKIKEFGDWCSFSRLDLRVVVDLASKCPNLECLFSSLGKEETLLEREEQELCNKHFEHDYEACARDSRFRFSDALNKVKFPSTLRRVQMDFLYDHNFARLEEHGGGPNLVEPAPCDLFSASFHTFSPSLRRLSLRAKVDQTLFTSLGDMVFPNMEILNVFFHPTTPSGSWYFKGCNGEGERDVGYTVTDNMRPPFEENPTDARWHFDQQHQTYETERFRVAPNEDKLYPLLESFAKATTKMHALKRGALWSYTDYFAWGVQYFGTHEYHEYQGEQLDLWRNEERWICWIVGQWRPPLALQELFEGIGRDKYGEQLRVCWNAFPSIDPRPPLYKKNFKTEFRGLDRDGFLDEGYIPHKQLPADIQHPRLPEADYMTICERQQALKRHIPSEECAKKCWMDKPPRKVDSGETCFPNLGYRIGRRTYSERSWMPIPGDIL</sequence>
<evidence type="ECO:0008006" key="3">
    <source>
        <dbReference type="Google" id="ProtNLM"/>
    </source>
</evidence>
<dbReference type="AlphaFoldDB" id="A0A6A5Y518"/>
<dbReference type="EMBL" id="ML978067">
    <property type="protein sequence ID" value="KAF2019624.1"/>
    <property type="molecule type" value="Genomic_DNA"/>
</dbReference>
<evidence type="ECO:0000313" key="1">
    <source>
        <dbReference type="EMBL" id="KAF2019624.1"/>
    </source>
</evidence>
<keyword evidence="2" id="KW-1185">Reference proteome</keyword>
<organism evidence="1 2">
    <name type="scientific">Aaosphaeria arxii CBS 175.79</name>
    <dbReference type="NCBI Taxonomy" id="1450172"/>
    <lineage>
        <taxon>Eukaryota</taxon>
        <taxon>Fungi</taxon>
        <taxon>Dikarya</taxon>
        <taxon>Ascomycota</taxon>
        <taxon>Pezizomycotina</taxon>
        <taxon>Dothideomycetes</taxon>
        <taxon>Pleosporomycetidae</taxon>
        <taxon>Pleosporales</taxon>
        <taxon>Pleosporales incertae sedis</taxon>
        <taxon>Aaosphaeria</taxon>
    </lineage>
</organism>
<proteinExistence type="predicted"/>
<dbReference type="CDD" id="cd09917">
    <property type="entry name" value="F-box_SF"/>
    <property type="match status" value="1"/>
</dbReference>
<accession>A0A6A5Y518</accession>
<protein>
    <recommendedName>
        <fullName evidence="3">F-box domain-containing protein</fullName>
    </recommendedName>
</protein>
<dbReference type="GeneID" id="54284563"/>
<gene>
    <name evidence="1" type="ORF">BU24DRAFT_419236</name>
</gene>
<dbReference type="SUPFAM" id="SSF81383">
    <property type="entry name" value="F-box domain"/>
    <property type="match status" value="1"/>
</dbReference>
<dbReference type="Proteomes" id="UP000799778">
    <property type="component" value="Unassembled WGS sequence"/>
</dbReference>
<dbReference type="InterPro" id="IPR036047">
    <property type="entry name" value="F-box-like_dom_sf"/>
</dbReference>
<name>A0A6A5Y518_9PLEO</name>